<accession>A0A3D9BVD0</accession>
<dbReference type="Proteomes" id="UP000257131">
    <property type="component" value="Unassembled WGS sequence"/>
</dbReference>
<sequence length="83" mass="8626">MFRSDSRPDAAAQSRRAPNALARCAGTGEHSRRGSPADAASSTRVRAIFDVVIPLGKDHAGRDAAIASALAQDHLVSPQASMT</sequence>
<dbReference type="EMBL" id="QOHR01000007">
    <property type="protein sequence ID" value="REC57281.1"/>
    <property type="molecule type" value="Genomic_DNA"/>
</dbReference>
<evidence type="ECO:0000313" key="2">
    <source>
        <dbReference type="EMBL" id="REC57281.1"/>
    </source>
</evidence>
<protein>
    <submittedName>
        <fullName evidence="2">Uncharacterized protein</fullName>
    </submittedName>
</protein>
<reference evidence="2 3" key="1">
    <citation type="journal article" date="2017" name="Int. J. Syst. Evol. Microbiol.">
        <title>Rhodosalinus sediminis gen. nov., sp. nov., isolated from marine saltern.</title>
        <authorList>
            <person name="Guo L.Y."/>
            <person name="Ling S.K."/>
            <person name="Li C.M."/>
            <person name="Chen G.J."/>
            <person name="Du Z.J."/>
        </authorList>
    </citation>
    <scope>NUCLEOTIDE SEQUENCE [LARGE SCALE GENOMIC DNA]</scope>
    <source>
        <strain evidence="2 3">WDN1C137</strain>
    </source>
</reference>
<organism evidence="2 3">
    <name type="scientific">Rhodosalinus sediminis</name>
    <dbReference type="NCBI Taxonomy" id="1940533"/>
    <lineage>
        <taxon>Bacteria</taxon>
        <taxon>Pseudomonadati</taxon>
        <taxon>Pseudomonadota</taxon>
        <taxon>Alphaproteobacteria</taxon>
        <taxon>Rhodobacterales</taxon>
        <taxon>Paracoccaceae</taxon>
        <taxon>Rhodosalinus</taxon>
    </lineage>
</organism>
<name>A0A3D9BVD0_9RHOB</name>
<dbReference type="AlphaFoldDB" id="A0A3D9BVD0"/>
<evidence type="ECO:0000256" key="1">
    <source>
        <dbReference type="SAM" id="MobiDB-lite"/>
    </source>
</evidence>
<proteinExistence type="predicted"/>
<feature type="region of interest" description="Disordered" evidence="1">
    <location>
        <begin position="1"/>
        <end position="42"/>
    </location>
</feature>
<keyword evidence="3" id="KW-1185">Reference proteome</keyword>
<gene>
    <name evidence="2" type="ORF">DRV84_07460</name>
</gene>
<comment type="caution">
    <text evidence="2">The sequence shown here is derived from an EMBL/GenBank/DDBJ whole genome shotgun (WGS) entry which is preliminary data.</text>
</comment>
<evidence type="ECO:0000313" key="3">
    <source>
        <dbReference type="Proteomes" id="UP000257131"/>
    </source>
</evidence>